<feature type="domain" description="Transcobalamin-like C-terminal" evidence="2">
    <location>
        <begin position="157"/>
        <end position="230"/>
    </location>
</feature>
<organism evidence="3 4">
    <name type="scientific">Clostridium moutaii</name>
    <dbReference type="NCBI Taxonomy" id="3240932"/>
    <lineage>
        <taxon>Bacteria</taxon>
        <taxon>Bacillati</taxon>
        <taxon>Bacillota</taxon>
        <taxon>Clostridia</taxon>
        <taxon>Eubacteriales</taxon>
        <taxon>Clostridiaceae</taxon>
        <taxon>Clostridium</taxon>
    </lineage>
</organism>
<feature type="compositionally biased region" description="Basic and acidic residues" evidence="1">
    <location>
        <begin position="46"/>
        <end position="58"/>
    </location>
</feature>
<protein>
    <submittedName>
        <fullName evidence="3">DUF4430 domain-containing protein</fullName>
    </submittedName>
</protein>
<feature type="compositionally biased region" description="Polar residues" evidence="1">
    <location>
        <begin position="35"/>
        <end position="45"/>
    </location>
</feature>
<dbReference type="Proteomes" id="UP001564657">
    <property type="component" value="Unassembled WGS sequence"/>
</dbReference>
<dbReference type="RefSeq" id="WP_369703105.1">
    <property type="nucleotide sequence ID" value="NZ_JBGEWD010000002.1"/>
</dbReference>
<evidence type="ECO:0000256" key="1">
    <source>
        <dbReference type="SAM" id="MobiDB-lite"/>
    </source>
</evidence>
<dbReference type="EMBL" id="JBGEWD010000002">
    <property type="protein sequence ID" value="MEY7999216.1"/>
    <property type="molecule type" value="Genomic_DNA"/>
</dbReference>
<comment type="caution">
    <text evidence="3">The sequence shown here is derived from an EMBL/GenBank/DDBJ whole genome shotgun (WGS) entry which is preliminary data.</text>
</comment>
<gene>
    <name evidence="3" type="ORF">AB8U03_03210</name>
</gene>
<reference evidence="3 4" key="1">
    <citation type="submission" date="2024-08" db="EMBL/GenBank/DDBJ databases">
        <title>Clostridium lapicellarii sp. nov., and Clostridium renhuaiense sp. nov., two species isolated from the mud in a fermentation cellar used for producing sauce-flavour Chinese liquors.</title>
        <authorList>
            <person name="Yang F."/>
            <person name="Wang H."/>
            <person name="Chen L.Q."/>
            <person name="Zhou N."/>
            <person name="Lu J.J."/>
            <person name="Pu X.X."/>
            <person name="Wan B."/>
            <person name="Wang L."/>
            <person name="Liu S.J."/>
        </authorList>
    </citation>
    <scope>NUCLEOTIDE SEQUENCE [LARGE SCALE GENOMIC DNA]</scope>
    <source>
        <strain evidence="3 4">MT-5</strain>
    </source>
</reference>
<dbReference type="InterPro" id="IPR027954">
    <property type="entry name" value="Transcobalamin-like_C"/>
</dbReference>
<dbReference type="Gene3D" id="2.170.130.30">
    <property type="match status" value="1"/>
</dbReference>
<evidence type="ECO:0000313" key="4">
    <source>
        <dbReference type="Proteomes" id="UP001564657"/>
    </source>
</evidence>
<sequence length="236" mass="24813">MRNKKKKYAVIISAVVVCVVVFVFAIKAQRIYTSTTTNKQMSAEKTQGKSKDVSKSDKSQSAAKEGSSTSAVSSKAAAASDSNSNSSNTTSKGNSQAGQAVSSQAGSSQTSGTSGTSSQKPVEQSSIEIIDAVHGNTVVLQKNLDSIDGQTVGYITQKALDEAKINYTTKGTGSTVYFSDINGLKEKAEGPLSGWCYYVKKKGQSEFSKASVGSGQYVLNSGDAVIWKYVENGYSN</sequence>
<evidence type="ECO:0000259" key="2">
    <source>
        <dbReference type="Pfam" id="PF14478"/>
    </source>
</evidence>
<dbReference type="Pfam" id="PF14478">
    <property type="entry name" value="DUF4430"/>
    <property type="match status" value="1"/>
</dbReference>
<keyword evidence="4" id="KW-1185">Reference proteome</keyword>
<feature type="region of interest" description="Disordered" evidence="1">
    <location>
        <begin position="35"/>
        <end position="123"/>
    </location>
</feature>
<name>A0ABV4BN57_9CLOT</name>
<feature type="compositionally biased region" description="Low complexity" evidence="1">
    <location>
        <begin position="59"/>
        <end position="119"/>
    </location>
</feature>
<accession>A0ABV4BN57</accession>
<proteinExistence type="predicted"/>
<evidence type="ECO:0000313" key="3">
    <source>
        <dbReference type="EMBL" id="MEY7999216.1"/>
    </source>
</evidence>